<gene>
    <name evidence="12" type="ORF">B0A49_03553</name>
</gene>
<evidence type="ECO:0000256" key="4">
    <source>
        <dbReference type="ARBA" id="ARBA00022487"/>
    </source>
</evidence>
<name>A0A4U0XUX8_9PEZI</name>
<dbReference type="STRING" id="331657.A0A4U0XUX8"/>
<dbReference type="InterPro" id="IPR050565">
    <property type="entry name" value="LYPA1-2/EST-like"/>
</dbReference>
<evidence type="ECO:0000259" key="11">
    <source>
        <dbReference type="Pfam" id="PF02230"/>
    </source>
</evidence>
<keyword evidence="6" id="KW-0443">Lipid metabolism</keyword>
<comment type="similarity">
    <text evidence="1">Belongs to the AB hydrolase superfamily. AB hydrolase 2 family.</text>
</comment>
<evidence type="ECO:0000256" key="8">
    <source>
        <dbReference type="ARBA" id="ARBA00031195"/>
    </source>
</evidence>
<dbReference type="GO" id="GO:0005737">
    <property type="term" value="C:cytoplasm"/>
    <property type="evidence" value="ECO:0007669"/>
    <property type="project" value="TreeGrafter"/>
</dbReference>
<evidence type="ECO:0000256" key="2">
    <source>
        <dbReference type="ARBA" id="ARBA00012423"/>
    </source>
</evidence>
<dbReference type="OrthoDB" id="2418081at2759"/>
<evidence type="ECO:0000256" key="3">
    <source>
        <dbReference type="ARBA" id="ARBA00014923"/>
    </source>
</evidence>
<reference evidence="12 13" key="1">
    <citation type="submission" date="2017-03" db="EMBL/GenBank/DDBJ databases">
        <title>Genomes of endolithic fungi from Antarctica.</title>
        <authorList>
            <person name="Coleine C."/>
            <person name="Masonjones S."/>
            <person name="Stajich J.E."/>
        </authorList>
    </citation>
    <scope>NUCLEOTIDE SEQUENCE [LARGE SCALE GENOMIC DNA]</scope>
    <source>
        <strain evidence="12 13">CCFEE 5187</strain>
    </source>
</reference>
<dbReference type="Proteomes" id="UP000308768">
    <property type="component" value="Unassembled WGS sequence"/>
</dbReference>
<sequence>MAPSPPREDPITFPASSPPSDPGHSAALIFLHGLGDSAFGFSGIASQFQNANKLPHMRWLFANAVENRDAMQQAWYTPSSLSPFPSSRPELDDEEDEAGMLESVAYIVGLIDGLVAEGVPAERIVLAGFSQGAAMSLLTALISPRHSGRLAGVAALSGYLPIEKRIQALRAAAGLPETVGEMPVFVARGTKDMLVPRRYLRICVEALEKLGMREKKSGEEGGGDGVLEVHEYEGMGHGTSGVELRDLCAWLEKVVPPLE</sequence>
<dbReference type="AlphaFoldDB" id="A0A4U0XUX8"/>
<evidence type="ECO:0000256" key="6">
    <source>
        <dbReference type="ARBA" id="ARBA00022832"/>
    </source>
</evidence>
<accession>A0A4U0XUX8</accession>
<dbReference type="GO" id="GO:0008474">
    <property type="term" value="F:palmitoyl-(protein) hydrolase activity"/>
    <property type="evidence" value="ECO:0007669"/>
    <property type="project" value="UniProtKB-EC"/>
</dbReference>
<dbReference type="InterPro" id="IPR029058">
    <property type="entry name" value="AB_hydrolase_fold"/>
</dbReference>
<evidence type="ECO:0000256" key="5">
    <source>
        <dbReference type="ARBA" id="ARBA00022801"/>
    </source>
</evidence>
<dbReference type="Gene3D" id="3.40.50.1820">
    <property type="entry name" value="alpha/beta hydrolase"/>
    <property type="match status" value="1"/>
</dbReference>
<dbReference type="GO" id="GO:0006631">
    <property type="term" value="P:fatty acid metabolic process"/>
    <property type="evidence" value="ECO:0007669"/>
    <property type="project" value="UniProtKB-KW"/>
</dbReference>
<dbReference type="InterPro" id="IPR003140">
    <property type="entry name" value="PLipase/COase/thioEstase"/>
</dbReference>
<evidence type="ECO:0000256" key="7">
    <source>
        <dbReference type="ARBA" id="ARBA00029392"/>
    </source>
</evidence>
<keyword evidence="4" id="KW-0719">Serine esterase</keyword>
<keyword evidence="6" id="KW-0276">Fatty acid metabolism</keyword>
<evidence type="ECO:0000256" key="1">
    <source>
        <dbReference type="ARBA" id="ARBA00006499"/>
    </source>
</evidence>
<dbReference type="SUPFAM" id="SSF53474">
    <property type="entry name" value="alpha/beta-Hydrolases"/>
    <property type="match status" value="1"/>
</dbReference>
<evidence type="ECO:0000256" key="10">
    <source>
        <dbReference type="SAM" id="MobiDB-lite"/>
    </source>
</evidence>
<keyword evidence="5" id="KW-0378">Hydrolase</keyword>
<dbReference type="EMBL" id="NAJN01000104">
    <property type="protein sequence ID" value="TKA79313.1"/>
    <property type="molecule type" value="Genomic_DNA"/>
</dbReference>
<comment type="function">
    <text evidence="7">Hydrolyzes fatty acids from S-acylated cysteine residues in proteins with a strong preference for palmitoylated G-alpha proteins over other acyl substrates. Mediates the deacylation of G-alpha proteins such as GPA1 in vivo, but has weak or no activity toward palmitoylated Ras proteins. Has weak lysophospholipase activity in vitro; however such activity may not exist in vivo.</text>
</comment>
<feature type="domain" description="Phospholipase/carboxylesterase/thioesterase" evidence="11">
    <location>
        <begin position="24"/>
        <end position="253"/>
    </location>
</feature>
<proteinExistence type="inferred from homology"/>
<comment type="caution">
    <text evidence="12">The sequence shown here is derived from an EMBL/GenBank/DDBJ whole genome shotgun (WGS) entry which is preliminary data.</text>
</comment>
<feature type="region of interest" description="Disordered" evidence="10">
    <location>
        <begin position="1"/>
        <end position="20"/>
    </location>
</feature>
<dbReference type="GO" id="GO:0052689">
    <property type="term" value="F:carboxylic ester hydrolase activity"/>
    <property type="evidence" value="ECO:0007669"/>
    <property type="project" value="UniProtKB-KW"/>
</dbReference>
<dbReference type="EC" id="3.1.2.22" evidence="2"/>
<dbReference type="PANTHER" id="PTHR10655:SF17">
    <property type="entry name" value="LYSOPHOSPHOLIPASE-LIKE PROTEIN 1"/>
    <property type="match status" value="1"/>
</dbReference>
<evidence type="ECO:0000313" key="12">
    <source>
        <dbReference type="EMBL" id="TKA79313.1"/>
    </source>
</evidence>
<evidence type="ECO:0000256" key="9">
    <source>
        <dbReference type="ARBA" id="ARBA00047337"/>
    </source>
</evidence>
<comment type="catalytic activity">
    <reaction evidence="9">
        <text>S-hexadecanoyl-L-cysteinyl-[protein] + H2O = L-cysteinyl-[protein] + hexadecanoate + H(+)</text>
        <dbReference type="Rhea" id="RHEA:19233"/>
        <dbReference type="Rhea" id="RHEA-COMP:10131"/>
        <dbReference type="Rhea" id="RHEA-COMP:11032"/>
        <dbReference type="ChEBI" id="CHEBI:7896"/>
        <dbReference type="ChEBI" id="CHEBI:15377"/>
        <dbReference type="ChEBI" id="CHEBI:15378"/>
        <dbReference type="ChEBI" id="CHEBI:29950"/>
        <dbReference type="ChEBI" id="CHEBI:74151"/>
        <dbReference type="EC" id="3.1.2.22"/>
    </reaction>
</comment>
<dbReference type="PANTHER" id="PTHR10655">
    <property type="entry name" value="LYSOPHOSPHOLIPASE-RELATED"/>
    <property type="match status" value="1"/>
</dbReference>
<organism evidence="12 13">
    <name type="scientific">Cryomyces minteri</name>
    <dbReference type="NCBI Taxonomy" id="331657"/>
    <lineage>
        <taxon>Eukaryota</taxon>
        <taxon>Fungi</taxon>
        <taxon>Dikarya</taxon>
        <taxon>Ascomycota</taxon>
        <taxon>Pezizomycotina</taxon>
        <taxon>Dothideomycetes</taxon>
        <taxon>Dothideomycetes incertae sedis</taxon>
        <taxon>Cryomyces</taxon>
    </lineage>
</organism>
<evidence type="ECO:0000313" key="13">
    <source>
        <dbReference type="Proteomes" id="UP000308768"/>
    </source>
</evidence>
<feature type="compositionally biased region" description="Basic and acidic residues" evidence="10">
    <location>
        <begin position="1"/>
        <end position="10"/>
    </location>
</feature>
<dbReference type="Pfam" id="PF02230">
    <property type="entry name" value="Abhydrolase_2"/>
    <property type="match status" value="1"/>
</dbReference>
<protein>
    <recommendedName>
        <fullName evidence="3">Acyl-protein thioesterase 1</fullName>
        <ecNumber evidence="2">3.1.2.22</ecNumber>
    </recommendedName>
    <alternativeName>
        <fullName evidence="8">Palmitoyl-protein hydrolase</fullName>
    </alternativeName>
</protein>
<keyword evidence="13" id="KW-1185">Reference proteome</keyword>